<dbReference type="InterPro" id="IPR048839">
    <property type="entry name" value="SPATA2_PUB-like"/>
</dbReference>
<sequence>MEEEISLLINQYQEYHTNNASAITEESLVKQSRDFLTTVKPEDRFVHLNVDFYRNVLGIIAQKYDRNEESIQKINTGFNSLEKYAVNLWKFPWRKEYRTIKLYTAFLSAPLNSNFKTHKLYFIF</sequence>
<name>A0A9W9YWB0_9CNID</name>
<dbReference type="Gene3D" id="1.20.58.2190">
    <property type="match status" value="1"/>
</dbReference>
<evidence type="ECO:0000313" key="3">
    <source>
        <dbReference type="Proteomes" id="UP001163046"/>
    </source>
</evidence>
<dbReference type="EMBL" id="MU826862">
    <property type="protein sequence ID" value="KAJ7370551.1"/>
    <property type="molecule type" value="Genomic_DNA"/>
</dbReference>
<comment type="caution">
    <text evidence="2">The sequence shown here is derived from an EMBL/GenBank/DDBJ whole genome shotgun (WGS) entry which is preliminary data.</text>
</comment>
<evidence type="ECO:0000313" key="2">
    <source>
        <dbReference type="EMBL" id="KAJ7370551.1"/>
    </source>
</evidence>
<dbReference type="PANTHER" id="PTHR15326:SF2">
    <property type="entry name" value="PROTEIN TAMOZHENNIC"/>
    <property type="match status" value="1"/>
</dbReference>
<feature type="domain" description="Spermatogenesis-associated protein 2 PUB-like" evidence="1">
    <location>
        <begin position="26"/>
        <end position="105"/>
    </location>
</feature>
<dbReference type="GO" id="GO:0005737">
    <property type="term" value="C:cytoplasm"/>
    <property type="evidence" value="ECO:0007669"/>
    <property type="project" value="TreeGrafter"/>
</dbReference>
<dbReference type="OrthoDB" id="5988555at2759"/>
<dbReference type="AlphaFoldDB" id="A0A9W9YWB0"/>
<keyword evidence="3" id="KW-1185">Reference proteome</keyword>
<protein>
    <submittedName>
        <fullName evidence="2">Spermatogenesis-associated protein 2</fullName>
    </submittedName>
</protein>
<dbReference type="InterPro" id="IPR036339">
    <property type="entry name" value="PUB-like_dom_sf"/>
</dbReference>
<dbReference type="PANTHER" id="PTHR15326">
    <property type="entry name" value="SPERMATOGENESIS-ASSOCIATED PROTEIN 2/TAMOZHENNIC"/>
    <property type="match status" value="1"/>
</dbReference>
<dbReference type="Pfam" id="PF21388">
    <property type="entry name" value="SPATA2_PUB-like"/>
    <property type="match status" value="1"/>
</dbReference>
<organism evidence="2 3">
    <name type="scientific">Desmophyllum pertusum</name>
    <dbReference type="NCBI Taxonomy" id="174260"/>
    <lineage>
        <taxon>Eukaryota</taxon>
        <taxon>Metazoa</taxon>
        <taxon>Cnidaria</taxon>
        <taxon>Anthozoa</taxon>
        <taxon>Hexacorallia</taxon>
        <taxon>Scleractinia</taxon>
        <taxon>Caryophylliina</taxon>
        <taxon>Caryophylliidae</taxon>
        <taxon>Desmophyllum</taxon>
    </lineage>
</organism>
<reference evidence="2" key="1">
    <citation type="submission" date="2023-01" db="EMBL/GenBank/DDBJ databases">
        <title>Genome assembly of the deep-sea coral Lophelia pertusa.</title>
        <authorList>
            <person name="Herrera S."/>
            <person name="Cordes E."/>
        </authorList>
    </citation>
    <scope>NUCLEOTIDE SEQUENCE</scope>
    <source>
        <strain evidence="2">USNM1676648</strain>
        <tissue evidence="2">Polyp</tissue>
    </source>
</reference>
<accession>A0A9W9YWB0</accession>
<dbReference type="SUPFAM" id="SSF143503">
    <property type="entry name" value="PUG domain-like"/>
    <property type="match status" value="1"/>
</dbReference>
<gene>
    <name evidence="2" type="primary">SPATA2</name>
    <name evidence="2" type="ORF">OS493_031557</name>
</gene>
<proteinExistence type="predicted"/>
<evidence type="ECO:0000259" key="1">
    <source>
        <dbReference type="Pfam" id="PF21388"/>
    </source>
</evidence>
<dbReference type="Proteomes" id="UP001163046">
    <property type="component" value="Unassembled WGS sequence"/>
</dbReference>